<dbReference type="EMBL" id="MT144052">
    <property type="protein sequence ID" value="QJA47659.1"/>
    <property type="molecule type" value="Genomic_DNA"/>
</dbReference>
<accession>A0A6H1ZJL7</accession>
<organism evidence="1">
    <name type="scientific">viral metagenome</name>
    <dbReference type="NCBI Taxonomy" id="1070528"/>
    <lineage>
        <taxon>unclassified sequences</taxon>
        <taxon>metagenomes</taxon>
        <taxon>organismal metagenomes</taxon>
    </lineage>
</organism>
<evidence type="ECO:0000313" key="1">
    <source>
        <dbReference type="EMBL" id="QJA47659.1"/>
    </source>
</evidence>
<reference evidence="1" key="1">
    <citation type="submission" date="2020-03" db="EMBL/GenBank/DDBJ databases">
        <title>The deep terrestrial virosphere.</title>
        <authorList>
            <person name="Holmfeldt K."/>
            <person name="Nilsson E."/>
            <person name="Simone D."/>
            <person name="Lopez-Fernandez M."/>
            <person name="Wu X."/>
            <person name="de Brujin I."/>
            <person name="Lundin D."/>
            <person name="Andersson A."/>
            <person name="Bertilsson S."/>
            <person name="Dopson M."/>
        </authorList>
    </citation>
    <scope>NUCLEOTIDE SEQUENCE</scope>
    <source>
        <strain evidence="1">TM448A00717</strain>
    </source>
</reference>
<gene>
    <name evidence="1" type="ORF">TM448A00717_0012</name>
</gene>
<dbReference type="AlphaFoldDB" id="A0A6H1ZJL7"/>
<sequence length="104" mass="11061">MANAFDGNVVALDTFTSDVSLRVLMGRTARRGSMFKIKSISWGEMTAAHLAKVRVGTSTGPPLFSQTAAANNGFYHAYYGGALVSELYLVSAENTGGKIIIVLE</sequence>
<protein>
    <submittedName>
        <fullName evidence="1">Uncharacterized protein</fullName>
    </submittedName>
</protein>
<name>A0A6H1ZJL7_9ZZZZ</name>
<proteinExistence type="predicted"/>